<dbReference type="RefSeq" id="XP_033581748.1">
    <property type="nucleotide sequence ID" value="XM_033727618.1"/>
</dbReference>
<accession>A0A6A6Z3C5</accession>
<evidence type="ECO:0000313" key="3">
    <source>
        <dbReference type="RefSeq" id="XP_033581748.1"/>
    </source>
</evidence>
<organism evidence="1">
    <name type="scientific">Mytilinidion resinicola</name>
    <dbReference type="NCBI Taxonomy" id="574789"/>
    <lineage>
        <taxon>Eukaryota</taxon>
        <taxon>Fungi</taxon>
        <taxon>Dikarya</taxon>
        <taxon>Ascomycota</taxon>
        <taxon>Pezizomycotina</taxon>
        <taxon>Dothideomycetes</taxon>
        <taxon>Pleosporomycetidae</taxon>
        <taxon>Mytilinidiales</taxon>
        <taxon>Mytilinidiaceae</taxon>
        <taxon>Mytilinidion</taxon>
    </lineage>
</organism>
<reference evidence="1 3" key="1">
    <citation type="journal article" date="2020" name="Stud. Mycol.">
        <title>101 Dothideomycetes genomes: a test case for predicting lifestyles and emergence of pathogens.</title>
        <authorList>
            <person name="Haridas S."/>
            <person name="Albert R."/>
            <person name="Binder M."/>
            <person name="Bloem J."/>
            <person name="Labutti K."/>
            <person name="Salamov A."/>
            <person name="Andreopoulos B."/>
            <person name="Baker S."/>
            <person name="Barry K."/>
            <person name="Bills G."/>
            <person name="Bluhm B."/>
            <person name="Cannon C."/>
            <person name="Castanera R."/>
            <person name="Culley D."/>
            <person name="Daum C."/>
            <person name="Ezra D."/>
            <person name="Gonzalez J."/>
            <person name="Henrissat B."/>
            <person name="Kuo A."/>
            <person name="Liang C."/>
            <person name="Lipzen A."/>
            <person name="Lutzoni F."/>
            <person name="Magnuson J."/>
            <person name="Mondo S."/>
            <person name="Nolan M."/>
            <person name="Ohm R."/>
            <person name="Pangilinan J."/>
            <person name="Park H.-J."/>
            <person name="Ramirez L."/>
            <person name="Alfaro M."/>
            <person name="Sun H."/>
            <person name="Tritt A."/>
            <person name="Yoshinaga Y."/>
            <person name="Zwiers L.-H."/>
            <person name="Turgeon B."/>
            <person name="Goodwin S."/>
            <person name="Spatafora J."/>
            <person name="Crous P."/>
            <person name="Grigoriev I."/>
        </authorList>
    </citation>
    <scope>NUCLEOTIDE SEQUENCE</scope>
    <source>
        <strain evidence="1 3">CBS 304.34</strain>
    </source>
</reference>
<dbReference type="AlphaFoldDB" id="A0A6A6Z3C5"/>
<proteinExistence type="predicted"/>
<protein>
    <submittedName>
        <fullName evidence="1 3">Uncharacterized protein</fullName>
    </submittedName>
</protein>
<keyword evidence="2" id="KW-1185">Reference proteome</keyword>
<dbReference type="Proteomes" id="UP000504636">
    <property type="component" value="Unplaced"/>
</dbReference>
<evidence type="ECO:0000313" key="2">
    <source>
        <dbReference type="Proteomes" id="UP000504636"/>
    </source>
</evidence>
<dbReference type="EMBL" id="MU003694">
    <property type="protein sequence ID" value="KAF2814784.1"/>
    <property type="molecule type" value="Genomic_DNA"/>
</dbReference>
<reference evidence="3" key="3">
    <citation type="submission" date="2025-04" db="UniProtKB">
        <authorList>
            <consortium name="RefSeq"/>
        </authorList>
    </citation>
    <scope>IDENTIFICATION</scope>
    <source>
        <strain evidence="3">CBS 304.34</strain>
    </source>
</reference>
<name>A0A6A6Z3C5_9PEZI</name>
<dbReference type="OrthoDB" id="5420711at2759"/>
<gene>
    <name evidence="1 3" type="ORF">BDZ99DRAFT_566726</name>
</gene>
<evidence type="ECO:0000313" key="1">
    <source>
        <dbReference type="EMBL" id="KAF2814784.1"/>
    </source>
</evidence>
<reference evidence="3" key="2">
    <citation type="submission" date="2020-04" db="EMBL/GenBank/DDBJ databases">
        <authorList>
            <consortium name="NCBI Genome Project"/>
        </authorList>
    </citation>
    <scope>NUCLEOTIDE SEQUENCE</scope>
    <source>
        <strain evidence="3">CBS 304.34</strain>
    </source>
</reference>
<sequence>MGARIRPRAQDLAAERQRIPELNIFLANKQIYKEAQPIFYSVNEFQFGEIYSSVQSIAIGLAFLMDRPLEALRKIRYIGFAIEETVRTEDNGSPKAVLTNENHVQRFCQIVSEDTEIRDLKLHIRTSGFHLHGALDWAWPGSTRLDLNIEPDSSIPDWVCKFLDINNLNSLEIDWRSDISPVVGRSINAIRSMRAHMVKNGQTLKDEGIRVQMRHD</sequence>
<dbReference type="GeneID" id="54468511"/>